<evidence type="ECO:0000313" key="1">
    <source>
        <dbReference type="EMBL" id="PKQ45575.1"/>
    </source>
</evidence>
<dbReference type="RefSeq" id="WP_106659276.1">
    <property type="nucleotide sequence ID" value="NZ_PJEO01000020.1"/>
</dbReference>
<protein>
    <submittedName>
        <fullName evidence="1">Uncharacterized protein</fullName>
    </submittedName>
</protein>
<dbReference type="EMBL" id="PJEO01000020">
    <property type="protein sequence ID" value="PKQ45575.1"/>
    <property type="molecule type" value="Genomic_DNA"/>
</dbReference>
<gene>
    <name evidence="1" type="ORF">CSW08_07405</name>
</gene>
<name>A0A2N3HKS9_9FLAO</name>
<proteinExistence type="predicted"/>
<reference evidence="1 2" key="1">
    <citation type="submission" date="2017-12" db="EMBL/GenBank/DDBJ databases">
        <title>Confluentibacter flavum sp. nov., isolated from the saline lake.</title>
        <authorList>
            <person name="Yu L."/>
        </authorList>
    </citation>
    <scope>NUCLEOTIDE SEQUENCE [LARGE SCALE GENOMIC DNA]</scope>
    <source>
        <strain evidence="1 2">3B</strain>
    </source>
</reference>
<keyword evidence="2" id="KW-1185">Reference proteome</keyword>
<organism evidence="1 2">
    <name type="scientific">Confluentibacter flavum</name>
    <dbReference type="NCBI Taxonomy" id="1909700"/>
    <lineage>
        <taxon>Bacteria</taxon>
        <taxon>Pseudomonadati</taxon>
        <taxon>Bacteroidota</taxon>
        <taxon>Flavobacteriia</taxon>
        <taxon>Flavobacteriales</taxon>
        <taxon>Flavobacteriaceae</taxon>
        <taxon>Confluentibacter</taxon>
    </lineage>
</organism>
<sequence>MKYAILIHLLDWEHHENEYIIDKGITFINLKTHPVGKLYEKMCETDNIDDGSPYGFRTGLILYDDADTDYSFFHSTFPSSSHYSLSTTFINLLTIIYKGTLGHCRIIMSKDNFETSHFTYELYDSLSEFTDDLVVYHSKFDIKSMKTLDNIWKNLKSTYIL</sequence>
<evidence type="ECO:0000313" key="2">
    <source>
        <dbReference type="Proteomes" id="UP000233435"/>
    </source>
</evidence>
<comment type="caution">
    <text evidence="1">The sequence shown here is derived from an EMBL/GenBank/DDBJ whole genome shotgun (WGS) entry which is preliminary data.</text>
</comment>
<dbReference type="AlphaFoldDB" id="A0A2N3HKS9"/>
<dbReference type="OrthoDB" id="9953212at2"/>
<accession>A0A2N3HKS9</accession>
<dbReference type="Proteomes" id="UP000233435">
    <property type="component" value="Unassembled WGS sequence"/>
</dbReference>